<evidence type="ECO:0000313" key="6">
    <source>
        <dbReference type="Proteomes" id="UP000274350"/>
    </source>
</evidence>
<keyword evidence="3" id="KW-0732">Signal</keyword>
<organism evidence="5 6">
    <name type="scientific">Undibacterium piscinae</name>
    <dbReference type="NCBI Taxonomy" id="2495591"/>
    <lineage>
        <taxon>Bacteria</taxon>
        <taxon>Pseudomonadati</taxon>
        <taxon>Pseudomonadota</taxon>
        <taxon>Betaproteobacteria</taxon>
        <taxon>Burkholderiales</taxon>
        <taxon>Oxalobacteraceae</taxon>
        <taxon>Undibacterium</taxon>
    </lineage>
</organism>
<accession>A0A6M4A6H4</accession>
<comment type="similarity">
    <text evidence="1">Belongs to the transglycosylase Slt family.</text>
</comment>
<feature type="region of interest" description="Disordered" evidence="2">
    <location>
        <begin position="480"/>
        <end position="515"/>
    </location>
</feature>
<dbReference type="GO" id="GO:0000270">
    <property type="term" value="P:peptidoglycan metabolic process"/>
    <property type="evidence" value="ECO:0007669"/>
    <property type="project" value="InterPro"/>
</dbReference>
<dbReference type="GO" id="GO:0016020">
    <property type="term" value="C:membrane"/>
    <property type="evidence" value="ECO:0007669"/>
    <property type="project" value="InterPro"/>
</dbReference>
<dbReference type="PROSITE" id="PS51782">
    <property type="entry name" value="LYSM"/>
    <property type="match status" value="1"/>
</dbReference>
<dbReference type="OrthoDB" id="9815002at2"/>
<feature type="compositionally biased region" description="Polar residues" evidence="2">
    <location>
        <begin position="482"/>
        <end position="500"/>
    </location>
</feature>
<dbReference type="Gene3D" id="1.10.530.10">
    <property type="match status" value="1"/>
</dbReference>
<dbReference type="SMART" id="SM00257">
    <property type="entry name" value="LysM"/>
    <property type="match status" value="2"/>
</dbReference>
<dbReference type="AlphaFoldDB" id="A0A6M4A6H4"/>
<dbReference type="GO" id="GO:0008933">
    <property type="term" value="F:peptidoglycan lytic transglycosylase activity"/>
    <property type="evidence" value="ECO:0007669"/>
    <property type="project" value="InterPro"/>
</dbReference>
<gene>
    <name evidence="5" type="ORF">EJG51_007255</name>
</gene>
<evidence type="ECO:0000259" key="4">
    <source>
        <dbReference type="PROSITE" id="PS51782"/>
    </source>
</evidence>
<evidence type="ECO:0000256" key="1">
    <source>
        <dbReference type="ARBA" id="ARBA00007734"/>
    </source>
</evidence>
<dbReference type="PANTHER" id="PTHR37423">
    <property type="entry name" value="SOLUBLE LYTIC MUREIN TRANSGLYCOSYLASE-RELATED"/>
    <property type="match status" value="1"/>
</dbReference>
<feature type="chain" id="PRO_5026883371" evidence="3">
    <location>
        <begin position="28"/>
        <end position="515"/>
    </location>
</feature>
<dbReference type="Pfam" id="PF01464">
    <property type="entry name" value="SLT"/>
    <property type="match status" value="1"/>
</dbReference>
<dbReference type="InterPro" id="IPR018392">
    <property type="entry name" value="LysM"/>
</dbReference>
<dbReference type="InterPro" id="IPR008258">
    <property type="entry name" value="Transglycosylase_SLT_dom_1"/>
</dbReference>
<dbReference type="Proteomes" id="UP000274350">
    <property type="component" value="Chromosome"/>
</dbReference>
<dbReference type="PANTHER" id="PTHR37423:SF2">
    <property type="entry name" value="MEMBRANE-BOUND LYTIC MUREIN TRANSGLYCOSYLASE C"/>
    <property type="match status" value="1"/>
</dbReference>
<sequence>MKRFRYRISPLIASALLCWLPSQAVQAAEQTTLSFTTTLGTLASNKLNSDAGNSDLLQTEAITDLSSLDLSTIETDLWSRIRKGYAIPDLDNQLVNNQLNWYSTRTDYIQRTVQRGSRYLFHVVEELEKRGMPSELALLPFIESAFNPQAISSAKASGMWQFMAATGRDFNLKQTMFKDDRRGVIDSTDAALNYLERLYGIFGDWQLVLAAYNWGEGSVQRAIKKQQAMGLPIDFNSLSALMPAETKNYVPKLQAVKNIIGHPEQFNIALPQLNNQPYFVSVEKTRDIDVRVAAQLAELSLGEFNALNPQFNRPVITGNSNTKILLPTDNAVLFRENLSKWQGPLSSWSTHTVVKTERLEALAGKLGVKPELLREINLVPAKMLVKAGSTLLIPKSNKSPDLDISSELAEKAQLVFEKPAPDTRQITFKVGKKDKLNAIANRFKVSVAQIKNWNNLKQDSISAGQTLRVQVPIIHAHAKTQKLASSTGKQVQRNTSSHGNKTLIAHAKTNKKRHG</sequence>
<evidence type="ECO:0000313" key="5">
    <source>
        <dbReference type="EMBL" id="QJQ05679.1"/>
    </source>
</evidence>
<dbReference type="KEGG" id="upi:EJG51_007255"/>
<name>A0A6M4A6H4_9BURK</name>
<dbReference type="SUPFAM" id="SSF54106">
    <property type="entry name" value="LysM domain"/>
    <property type="match status" value="1"/>
</dbReference>
<dbReference type="InterPro" id="IPR023346">
    <property type="entry name" value="Lysozyme-like_dom_sf"/>
</dbReference>
<dbReference type="InterPro" id="IPR036779">
    <property type="entry name" value="LysM_dom_sf"/>
</dbReference>
<dbReference type="Gene3D" id="3.10.350.10">
    <property type="entry name" value="LysM domain"/>
    <property type="match status" value="2"/>
</dbReference>
<feature type="domain" description="LysM" evidence="4">
    <location>
        <begin position="426"/>
        <end position="469"/>
    </location>
</feature>
<protein>
    <submittedName>
        <fullName evidence="5">Transglycosylase SLT domain-containing protein</fullName>
    </submittedName>
</protein>
<dbReference type="EMBL" id="CP051152">
    <property type="protein sequence ID" value="QJQ05679.1"/>
    <property type="molecule type" value="Genomic_DNA"/>
</dbReference>
<feature type="signal peptide" evidence="3">
    <location>
        <begin position="1"/>
        <end position="27"/>
    </location>
</feature>
<dbReference type="CDD" id="cd00118">
    <property type="entry name" value="LysM"/>
    <property type="match status" value="1"/>
</dbReference>
<proteinExistence type="inferred from homology"/>
<evidence type="ECO:0000256" key="2">
    <source>
        <dbReference type="SAM" id="MobiDB-lite"/>
    </source>
</evidence>
<dbReference type="Pfam" id="PF01476">
    <property type="entry name" value="LysM"/>
    <property type="match status" value="1"/>
</dbReference>
<dbReference type="PROSITE" id="PS00922">
    <property type="entry name" value="TRANSGLYCOSYLASE"/>
    <property type="match status" value="1"/>
</dbReference>
<dbReference type="CDD" id="cd16894">
    <property type="entry name" value="MltD-like"/>
    <property type="match status" value="1"/>
</dbReference>
<dbReference type="InterPro" id="IPR000189">
    <property type="entry name" value="Transglyc_AS"/>
</dbReference>
<dbReference type="SUPFAM" id="SSF53955">
    <property type="entry name" value="Lysozyme-like"/>
    <property type="match status" value="1"/>
</dbReference>
<evidence type="ECO:0000256" key="3">
    <source>
        <dbReference type="SAM" id="SignalP"/>
    </source>
</evidence>
<keyword evidence="6" id="KW-1185">Reference proteome</keyword>
<reference evidence="5 6" key="1">
    <citation type="journal article" date="2019" name="Int. J. Syst. Evol. Microbiol.">
        <title>Undibacterium piscinae sp. nov., isolated from Korean shiner intestine.</title>
        <authorList>
            <person name="Lee S.Y."/>
            <person name="Kang W."/>
            <person name="Kim P.S."/>
            <person name="Kim H.S."/>
            <person name="Sung H."/>
            <person name="Shin N.R."/>
            <person name="Whon T.W."/>
            <person name="Yun J.H."/>
            <person name="Lee J.Y."/>
            <person name="Lee J.Y."/>
            <person name="Jung M.J."/>
            <person name="Jeong Y.S."/>
            <person name="Tak E.J."/>
            <person name="Han J.E."/>
            <person name="Hyun D.W."/>
            <person name="Kang M.S."/>
            <person name="Lee K.E."/>
            <person name="Lee B.H."/>
            <person name="Bae J.W."/>
        </authorList>
    </citation>
    <scope>NUCLEOTIDE SEQUENCE [LARGE SCALE GENOMIC DNA]</scope>
    <source>
        <strain evidence="5 6">S11R28</strain>
    </source>
</reference>